<proteinExistence type="predicted"/>
<evidence type="ECO:0000313" key="1">
    <source>
        <dbReference type="EMBL" id="ROO23163.1"/>
    </source>
</evidence>
<dbReference type="EMBL" id="AYKF01000143">
    <property type="protein sequence ID" value="ROO23163.1"/>
    <property type="molecule type" value="Genomic_DNA"/>
</dbReference>
<dbReference type="Gene3D" id="3.40.50.10600">
    <property type="entry name" value="SpoIIaa-like domains"/>
    <property type="match status" value="1"/>
</dbReference>
<dbReference type="SUPFAM" id="SSF52091">
    <property type="entry name" value="SpoIIaa-like"/>
    <property type="match status" value="1"/>
</dbReference>
<dbReference type="InterPro" id="IPR038396">
    <property type="entry name" value="SpoIIAA-like_sf"/>
</dbReference>
<protein>
    <recommendedName>
        <fullName evidence="3">STAS/SEC14 domain-containing protein</fullName>
    </recommendedName>
</protein>
<gene>
    <name evidence="1" type="ORF">SAHL_16980</name>
</gene>
<comment type="caution">
    <text evidence="1">The sequence shown here is derived from an EMBL/GenBank/DDBJ whole genome shotgun (WGS) entry which is preliminary data.</text>
</comment>
<reference evidence="1 2" key="1">
    <citation type="submission" date="2013-10" db="EMBL/GenBank/DDBJ databases">
        <title>Salinisphaera halophila YIM 95161 Genome Sequencing.</title>
        <authorList>
            <person name="Lai Q."/>
            <person name="Li C."/>
            <person name="Shao Z."/>
        </authorList>
    </citation>
    <scope>NUCLEOTIDE SEQUENCE [LARGE SCALE GENOMIC DNA]</scope>
    <source>
        <strain evidence="1 2">YIM 95161</strain>
    </source>
</reference>
<dbReference type="Proteomes" id="UP000285123">
    <property type="component" value="Unassembled WGS sequence"/>
</dbReference>
<accession>A0A423PDR3</accession>
<dbReference type="InterPro" id="IPR021866">
    <property type="entry name" value="SpoIIAA-like"/>
</dbReference>
<dbReference type="RefSeq" id="WP_184947808.1">
    <property type="nucleotide sequence ID" value="NZ_AYKF01000143.1"/>
</dbReference>
<dbReference type="InterPro" id="IPR036513">
    <property type="entry name" value="STAS_dom_sf"/>
</dbReference>
<dbReference type="Pfam" id="PF11964">
    <property type="entry name" value="SpoIIAA-like"/>
    <property type="match status" value="1"/>
</dbReference>
<dbReference type="AlphaFoldDB" id="A0A423PDR3"/>
<organism evidence="1 2">
    <name type="scientific">Salinisphaera orenii YIM 95161</name>
    <dbReference type="NCBI Taxonomy" id="1051139"/>
    <lineage>
        <taxon>Bacteria</taxon>
        <taxon>Pseudomonadati</taxon>
        <taxon>Pseudomonadota</taxon>
        <taxon>Gammaproteobacteria</taxon>
        <taxon>Salinisphaerales</taxon>
        <taxon>Salinisphaeraceae</taxon>
        <taxon>Salinisphaera</taxon>
    </lineage>
</organism>
<name>A0A423PDR3_9GAMM</name>
<evidence type="ECO:0008006" key="3">
    <source>
        <dbReference type="Google" id="ProtNLM"/>
    </source>
</evidence>
<evidence type="ECO:0000313" key="2">
    <source>
        <dbReference type="Proteomes" id="UP000285123"/>
    </source>
</evidence>
<sequence length="120" mass="13814">MLRIAPFKSDAEHVIPMELEGEVTSQDFANVLSVVEQRLEDHDTLRLYIEIHSLGGMSASTLFNELKDAIKRWDRFDKLAVVTDVEGVRTATTVMDKLAPRMECETFRFTAREEARQWVI</sequence>